<accession>A0A815BI69</accession>
<dbReference type="Proteomes" id="UP000663844">
    <property type="component" value="Unassembled WGS sequence"/>
</dbReference>
<feature type="transmembrane region" description="Helical" evidence="1">
    <location>
        <begin position="66"/>
        <end position="84"/>
    </location>
</feature>
<name>A0A815BI69_9BILA</name>
<feature type="transmembrane region" description="Helical" evidence="1">
    <location>
        <begin position="250"/>
        <end position="275"/>
    </location>
</feature>
<keyword evidence="1" id="KW-0812">Transmembrane</keyword>
<reference evidence="2" key="1">
    <citation type="submission" date="2021-02" db="EMBL/GenBank/DDBJ databases">
        <authorList>
            <person name="Nowell W R."/>
        </authorList>
    </citation>
    <scope>NUCLEOTIDE SEQUENCE</scope>
</reference>
<evidence type="ECO:0000313" key="2">
    <source>
        <dbReference type="EMBL" id="CAF1269879.1"/>
    </source>
</evidence>
<dbReference type="EMBL" id="CAJOAZ010002183">
    <property type="protein sequence ID" value="CAF3902992.1"/>
    <property type="molecule type" value="Genomic_DNA"/>
</dbReference>
<dbReference type="AlphaFoldDB" id="A0A815BI69"/>
<evidence type="ECO:0000313" key="3">
    <source>
        <dbReference type="EMBL" id="CAF3902992.1"/>
    </source>
</evidence>
<dbReference type="Proteomes" id="UP000663845">
    <property type="component" value="Unassembled WGS sequence"/>
</dbReference>
<evidence type="ECO:0000256" key="1">
    <source>
        <dbReference type="SAM" id="Phobius"/>
    </source>
</evidence>
<gene>
    <name evidence="2" type="ORF">JYZ213_LOCUS30633</name>
    <name evidence="3" type="ORF">OXD698_LOCUS24051</name>
</gene>
<dbReference type="Gene3D" id="1.20.140.150">
    <property type="match status" value="1"/>
</dbReference>
<organism evidence="2 4">
    <name type="scientific">Adineta steineri</name>
    <dbReference type="NCBI Taxonomy" id="433720"/>
    <lineage>
        <taxon>Eukaryota</taxon>
        <taxon>Metazoa</taxon>
        <taxon>Spiralia</taxon>
        <taxon>Gnathifera</taxon>
        <taxon>Rotifera</taxon>
        <taxon>Eurotatoria</taxon>
        <taxon>Bdelloidea</taxon>
        <taxon>Adinetida</taxon>
        <taxon>Adinetidae</taxon>
        <taxon>Adineta</taxon>
    </lineage>
</organism>
<keyword evidence="1" id="KW-0472">Membrane</keyword>
<feature type="transmembrane region" description="Helical" evidence="1">
    <location>
        <begin position="209"/>
        <end position="230"/>
    </location>
</feature>
<dbReference type="EMBL" id="CAJNOG010000494">
    <property type="protein sequence ID" value="CAF1269879.1"/>
    <property type="molecule type" value="Genomic_DNA"/>
</dbReference>
<protein>
    <submittedName>
        <fullName evidence="2">Uncharacterized protein</fullName>
    </submittedName>
</protein>
<feature type="transmembrane region" description="Helical" evidence="1">
    <location>
        <begin position="96"/>
        <end position="114"/>
    </location>
</feature>
<comment type="caution">
    <text evidence="2">The sequence shown here is derived from an EMBL/GenBank/DDBJ whole genome shotgun (WGS) entry which is preliminary data.</text>
</comment>
<keyword evidence="1" id="KW-1133">Transmembrane helix</keyword>
<sequence>MQKLRISVLLGAVLGLIPIALGVVALVTRKWSYYSPDYNLFTLNTGTLHPQCNKLQMKQLFQGLEIGGVAAIAVGVIVSVLLNIIVKNRWIRRAPLILLILGSTAIFIGLILLLECTKNHGFSIGLVPIILGITGLTTSNWISINHNGSSAVITYGLFQKFPNETIQREDLTAFEICQYFEISGYVLLILGVFIGILCTELFYKRNIQFISPIIIMIGTILIFIGLLLYIKTLVEMTYDNPIENIYFGYSMILMICTNITGCILTVYFSFVAGYIHRHILSTVNIY</sequence>
<proteinExistence type="predicted"/>
<evidence type="ECO:0000313" key="4">
    <source>
        <dbReference type="Proteomes" id="UP000663845"/>
    </source>
</evidence>
<feature type="transmembrane region" description="Helical" evidence="1">
    <location>
        <begin position="182"/>
        <end position="202"/>
    </location>
</feature>